<proteinExistence type="inferred from homology"/>
<dbReference type="EC" id="3.1.1.29" evidence="1"/>
<name>A0AB38D0U2_9MYCO</name>
<dbReference type="EMBL" id="FSHM01000004">
    <property type="protein sequence ID" value="SIB19547.1"/>
    <property type="molecule type" value="Genomic_DNA"/>
</dbReference>
<dbReference type="GO" id="GO:0004045">
    <property type="term" value="F:peptidyl-tRNA hydrolase activity"/>
    <property type="evidence" value="ECO:0007669"/>
    <property type="project" value="UniProtKB-EC"/>
</dbReference>
<dbReference type="InterPro" id="IPR002833">
    <property type="entry name" value="PTH2"/>
</dbReference>
<dbReference type="RefSeq" id="WP_207551260.1">
    <property type="nucleotide sequence ID" value="NZ_FSFF01000001.1"/>
</dbReference>
<evidence type="ECO:0000256" key="2">
    <source>
        <dbReference type="ARBA" id="ARBA00022801"/>
    </source>
</evidence>
<organism evidence="5 6">
    <name type="scientific">Mycobacteroides abscessus subsp. abscessus</name>
    <dbReference type="NCBI Taxonomy" id="1185650"/>
    <lineage>
        <taxon>Bacteria</taxon>
        <taxon>Bacillati</taxon>
        <taxon>Actinomycetota</taxon>
        <taxon>Actinomycetes</taxon>
        <taxon>Mycobacteriales</taxon>
        <taxon>Mycobacteriaceae</taxon>
        <taxon>Mycobacteroides</taxon>
        <taxon>Mycobacteroides abscessus</taxon>
    </lineage>
</organism>
<sequence>MSELKQMIIMRKDLGMRAGKMVSQGAHASLGAVLEYRDDPRVVEWLAGSFTKVCVRVESEDALIDLWGKAIKANLPNALITDNGKTEFHGILTTTCCAIGPATVEELAPITGELKLL</sequence>
<evidence type="ECO:0000256" key="3">
    <source>
        <dbReference type="ARBA" id="ARBA00038050"/>
    </source>
</evidence>
<dbReference type="PANTHER" id="PTHR12649">
    <property type="entry name" value="PEPTIDYL-TRNA HYDROLASE 2"/>
    <property type="match status" value="1"/>
</dbReference>
<gene>
    <name evidence="5" type="ORF">SAMEA2070301_03193</name>
</gene>
<accession>A0AB38D0U2</accession>
<dbReference type="InterPro" id="IPR023476">
    <property type="entry name" value="Pep_tRNA_hydro_II_dom_sf"/>
</dbReference>
<dbReference type="Gene3D" id="3.40.1490.10">
    <property type="entry name" value="Bit1"/>
    <property type="match status" value="1"/>
</dbReference>
<dbReference type="GO" id="GO:0005829">
    <property type="term" value="C:cytosol"/>
    <property type="evidence" value="ECO:0007669"/>
    <property type="project" value="TreeGrafter"/>
</dbReference>
<evidence type="ECO:0000313" key="5">
    <source>
        <dbReference type="EMBL" id="SIB19547.1"/>
    </source>
</evidence>
<dbReference type="NCBIfam" id="TIGR00283">
    <property type="entry name" value="arch_pth2"/>
    <property type="match status" value="1"/>
</dbReference>
<comment type="catalytic activity">
    <reaction evidence="4">
        <text>an N-acyl-L-alpha-aminoacyl-tRNA + H2O = an N-acyl-L-amino acid + a tRNA + H(+)</text>
        <dbReference type="Rhea" id="RHEA:54448"/>
        <dbReference type="Rhea" id="RHEA-COMP:10123"/>
        <dbReference type="Rhea" id="RHEA-COMP:13883"/>
        <dbReference type="ChEBI" id="CHEBI:15377"/>
        <dbReference type="ChEBI" id="CHEBI:15378"/>
        <dbReference type="ChEBI" id="CHEBI:59874"/>
        <dbReference type="ChEBI" id="CHEBI:78442"/>
        <dbReference type="ChEBI" id="CHEBI:138191"/>
        <dbReference type="EC" id="3.1.1.29"/>
    </reaction>
</comment>
<keyword evidence="2 5" id="KW-0378">Hydrolase</keyword>
<protein>
    <recommendedName>
        <fullName evidence="1">peptidyl-tRNA hydrolase</fullName>
        <ecNumber evidence="1">3.1.1.29</ecNumber>
    </recommendedName>
</protein>
<comment type="similarity">
    <text evidence="3">Belongs to the PTH2 family.</text>
</comment>
<evidence type="ECO:0000256" key="1">
    <source>
        <dbReference type="ARBA" id="ARBA00013260"/>
    </source>
</evidence>
<dbReference type="AlphaFoldDB" id="A0AB38D0U2"/>
<evidence type="ECO:0000313" key="6">
    <source>
        <dbReference type="Proteomes" id="UP000185210"/>
    </source>
</evidence>
<reference evidence="5 6" key="1">
    <citation type="submission" date="2016-11" db="EMBL/GenBank/DDBJ databases">
        <authorList>
            <consortium name="Pathogen Informatics"/>
        </authorList>
    </citation>
    <scope>NUCLEOTIDE SEQUENCE [LARGE SCALE GENOMIC DNA]</scope>
    <source>
        <strain evidence="5 6">104</strain>
    </source>
</reference>
<dbReference type="Proteomes" id="UP000185210">
    <property type="component" value="Unassembled WGS sequence"/>
</dbReference>
<dbReference type="Pfam" id="PF01981">
    <property type="entry name" value="PTH2"/>
    <property type="match status" value="1"/>
</dbReference>
<dbReference type="CDD" id="cd02407">
    <property type="entry name" value="PTH2_family"/>
    <property type="match status" value="1"/>
</dbReference>
<dbReference type="SUPFAM" id="SSF102462">
    <property type="entry name" value="Peptidyl-tRNA hydrolase II"/>
    <property type="match status" value="1"/>
</dbReference>
<comment type="caution">
    <text evidence="5">The sequence shown here is derived from an EMBL/GenBank/DDBJ whole genome shotgun (WGS) entry which is preliminary data.</text>
</comment>
<dbReference type="PANTHER" id="PTHR12649:SF11">
    <property type="entry name" value="PEPTIDYL-TRNA HYDROLASE 2, MITOCHONDRIAL"/>
    <property type="match status" value="1"/>
</dbReference>
<evidence type="ECO:0000256" key="4">
    <source>
        <dbReference type="ARBA" id="ARBA00048707"/>
    </source>
</evidence>